<dbReference type="AlphaFoldDB" id="A0A8K0JHU3"/>
<evidence type="ECO:0000313" key="1">
    <source>
        <dbReference type="EMBL" id="KAG7530499.1"/>
    </source>
</evidence>
<keyword evidence="2" id="KW-1185">Reference proteome</keyword>
<organism evidence="1 2">
    <name type="scientific">Filobasidium floriforme</name>
    <dbReference type="NCBI Taxonomy" id="5210"/>
    <lineage>
        <taxon>Eukaryota</taxon>
        <taxon>Fungi</taxon>
        <taxon>Dikarya</taxon>
        <taxon>Basidiomycota</taxon>
        <taxon>Agaricomycotina</taxon>
        <taxon>Tremellomycetes</taxon>
        <taxon>Filobasidiales</taxon>
        <taxon>Filobasidiaceae</taxon>
        <taxon>Filobasidium</taxon>
    </lineage>
</organism>
<reference evidence="1" key="1">
    <citation type="submission" date="2020-04" db="EMBL/GenBank/DDBJ databases">
        <title>Analysis of mating type loci in Filobasidium floriforme.</title>
        <authorList>
            <person name="Nowrousian M."/>
        </authorList>
    </citation>
    <scope>NUCLEOTIDE SEQUENCE</scope>
    <source>
        <strain evidence="1">CBS 6242</strain>
    </source>
</reference>
<accession>A0A8K0JHU3</accession>
<sequence>MTENVRMVITAALTISAHVALLLTSSIVKGWVKIARLVLTLMRESDGLGESSMTVYWPSSSEDMAGDRNISIGMQMELERNRPRKRSHDAVCKTISGSSYCSNAYNAACLKRSSSSNRKCASWTLAILRNGGSPCAISSYVRFAISWKGSQFPNTKHTQTTHLSVS</sequence>
<protein>
    <submittedName>
        <fullName evidence="1">Uncharacterized protein</fullName>
    </submittedName>
</protein>
<proteinExistence type="predicted"/>
<gene>
    <name evidence="1" type="ORF">FFLO_04989</name>
</gene>
<dbReference type="EMBL" id="JABELV010000116">
    <property type="protein sequence ID" value="KAG7530499.1"/>
    <property type="molecule type" value="Genomic_DNA"/>
</dbReference>
<evidence type="ECO:0000313" key="2">
    <source>
        <dbReference type="Proteomes" id="UP000812966"/>
    </source>
</evidence>
<name>A0A8K0JHU3_9TREE</name>
<dbReference type="Proteomes" id="UP000812966">
    <property type="component" value="Unassembled WGS sequence"/>
</dbReference>
<comment type="caution">
    <text evidence="1">The sequence shown here is derived from an EMBL/GenBank/DDBJ whole genome shotgun (WGS) entry which is preliminary data.</text>
</comment>